<accession>A0AAD9JMZ3</accession>
<name>A0AAD9JMZ3_9ANNE</name>
<sequence length="146" mass="16424">MQRPDRLLSLIVDLNQVFILRNVLKDLFTVHDDADRVSAMKIALCTAWNRVVCFTSSIIPRELSSSGSCFCTSYHARASSTRVAIPYISLTDETMCLNSSRENVKIWRVTFTKATSRTGHRWCDDSTPQWTLLHSASGPGLRISEA</sequence>
<keyword evidence="2" id="KW-1185">Reference proteome</keyword>
<organism evidence="1 2">
    <name type="scientific">Paralvinella palmiformis</name>
    <dbReference type="NCBI Taxonomy" id="53620"/>
    <lineage>
        <taxon>Eukaryota</taxon>
        <taxon>Metazoa</taxon>
        <taxon>Spiralia</taxon>
        <taxon>Lophotrochozoa</taxon>
        <taxon>Annelida</taxon>
        <taxon>Polychaeta</taxon>
        <taxon>Sedentaria</taxon>
        <taxon>Canalipalpata</taxon>
        <taxon>Terebellida</taxon>
        <taxon>Terebelliformia</taxon>
        <taxon>Alvinellidae</taxon>
        <taxon>Paralvinella</taxon>
    </lineage>
</organism>
<comment type="caution">
    <text evidence="1">The sequence shown here is derived from an EMBL/GenBank/DDBJ whole genome shotgun (WGS) entry which is preliminary data.</text>
</comment>
<dbReference type="Proteomes" id="UP001208570">
    <property type="component" value="Unassembled WGS sequence"/>
</dbReference>
<protein>
    <submittedName>
        <fullName evidence="1">Uncharacterized protein</fullName>
    </submittedName>
</protein>
<reference evidence="1" key="1">
    <citation type="journal article" date="2023" name="Mol. Biol. Evol.">
        <title>Third-Generation Sequencing Reveals the Adaptive Role of the Epigenome in Three Deep-Sea Polychaetes.</title>
        <authorList>
            <person name="Perez M."/>
            <person name="Aroh O."/>
            <person name="Sun Y."/>
            <person name="Lan Y."/>
            <person name="Juniper S.K."/>
            <person name="Young C.R."/>
            <person name="Angers B."/>
            <person name="Qian P.Y."/>
        </authorList>
    </citation>
    <scope>NUCLEOTIDE SEQUENCE</scope>
    <source>
        <strain evidence="1">P08H-3</strain>
    </source>
</reference>
<evidence type="ECO:0000313" key="1">
    <source>
        <dbReference type="EMBL" id="KAK2156214.1"/>
    </source>
</evidence>
<proteinExistence type="predicted"/>
<dbReference type="AlphaFoldDB" id="A0AAD9JMZ3"/>
<gene>
    <name evidence="1" type="ORF">LSH36_219g04019</name>
</gene>
<dbReference type="EMBL" id="JAODUP010000219">
    <property type="protein sequence ID" value="KAK2156214.1"/>
    <property type="molecule type" value="Genomic_DNA"/>
</dbReference>
<evidence type="ECO:0000313" key="2">
    <source>
        <dbReference type="Proteomes" id="UP001208570"/>
    </source>
</evidence>